<dbReference type="SUPFAM" id="SSF64307">
    <property type="entry name" value="SirA-like"/>
    <property type="match status" value="1"/>
</dbReference>
<evidence type="ECO:0000259" key="2">
    <source>
        <dbReference type="Pfam" id="PF01206"/>
    </source>
</evidence>
<sequence length="82" mass="9491">MNEVRVDERIDLSGVICPNNFVKTKLKLEEMQAGQILEVILDEGEPIKNVPRAVKEEGHQILKVEKIGKYWRLLIRKHEAIT</sequence>
<proteinExistence type="inferred from homology"/>
<dbReference type="EMBL" id="SOKJ01000275">
    <property type="protein sequence ID" value="TET09651.1"/>
    <property type="molecule type" value="Genomic_DNA"/>
</dbReference>
<name>A0A523RVJ0_UNCAE</name>
<dbReference type="GO" id="GO:0016740">
    <property type="term" value="F:transferase activity"/>
    <property type="evidence" value="ECO:0007669"/>
    <property type="project" value="UniProtKB-KW"/>
</dbReference>
<dbReference type="PANTHER" id="PTHR33279:SF19">
    <property type="entry name" value="SSL1707 PROTEIN"/>
    <property type="match status" value="1"/>
</dbReference>
<dbReference type="InterPro" id="IPR036868">
    <property type="entry name" value="TusA-like_sf"/>
</dbReference>
<gene>
    <name evidence="3" type="ORF">E3J84_04875</name>
</gene>
<dbReference type="Gene3D" id="3.30.110.40">
    <property type="entry name" value="TusA-like domain"/>
    <property type="match status" value="1"/>
</dbReference>
<comment type="similarity">
    <text evidence="1">Belongs to the sulfur carrier protein TusA family.</text>
</comment>
<dbReference type="InterPro" id="IPR001455">
    <property type="entry name" value="TusA-like"/>
</dbReference>
<protein>
    <submittedName>
        <fullName evidence="3">Sulfurtransferase TusA family protein</fullName>
    </submittedName>
</protein>
<reference evidence="3 4" key="1">
    <citation type="submission" date="2019-03" db="EMBL/GenBank/DDBJ databases">
        <title>Metabolic potential of uncultured bacteria and archaea associated with petroleum seepage in deep-sea sediments.</title>
        <authorList>
            <person name="Dong X."/>
            <person name="Hubert C."/>
        </authorList>
    </citation>
    <scope>NUCLEOTIDE SEQUENCE [LARGE SCALE GENOMIC DNA]</scope>
    <source>
        <strain evidence="3">E44_bin7</strain>
    </source>
</reference>
<accession>A0A523RVJ0</accession>
<evidence type="ECO:0000256" key="1">
    <source>
        <dbReference type="ARBA" id="ARBA00008984"/>
    </source>
</evidence>
<dbReference type="AlphaFoldDB" id="A0A523RVJ0"/>
<comment type="caution">
    <text evidence="3">The sequence shown here is derived from an EMBL/GenBank/DDBJ whole genome shotgun (WGS) entry which is preliminary data.</text>
</comment>
<dbReference type="CDD" id="cd00291">
    <property type="entry name" value="SirA_YedF_YeeD"/>
    <property type="match status" value="1"/>
</dbReference>
<feature type="domain" description="UPF0033" evidence="2">
    <location>
        <begin position="9"/>
        <end position="77"/>
    </location>
</feature>
<evidence type="ECO:0000313" key="3">
    <source>
        <dbReference type="EMBL" id="TET09651.1"/>
    </source>
</evidence>
<dbReference type="Proteomes" id="UP000316360">
    <property type="component" value="Unassembled WGS sequence"/>
</dbReference>
<organism evidence="3 4">
    <name type="scientific">Aerophobetes bacterium</name>
    <dbReference type="NCBI Taxonomy" id="2030807"/>
    <lineage>
        <taxon>Bacteria</taxon>
        <taxon>Candidatus Aerophobota</taxon>
    </lineage>
</organism>
<dbReference type="PANTHER" id="PTHR33279">
    <property type="entry name" value="SULFUR CARRIER PROTEIN YEDF-RELATED"/>
    <property type="match status" value="1"/>
</dbReference>
<evidence type="ECO:0000313" key="4">
    <source>
        <dbReference type="Proteomes" id="UP000316360"/>
    </source>
</evidence>
<dbReference type="Pfam" id="PF01206">
    <property type="entry name" value="TusA"/>
    <property type="match status" value="1"/>
</dbReference>
<keyword evidence="3" id="KW-0808">Transferase</keyword>